<reference evidence="1 2" key="1">
    <citation type="submission" date="2021-06" db="EMBL/GenBank/DDBJ databases">
        <title>Caerostris darwini draft genome.</title>
        <authorList>
            <person name="Kono N."/>
            <person name="Arakawa K."/>
        </authorList>
    </citation>
    <scope>NUCLEOTIDE SEQUENCE [LARGE SCALE GENOMIC DNA]</scope>
</reference>
<comment type="caution">
    <text evidence="1">The sequence shown here is derived from an EMBL/GenBank/DDBJ whole genome shotgun (WGS) entry which is preliminary data.</text>
</comment>
<dbReference type="AlphaFoldDB" id="A0AAV4SGM8"/>
<name>A0AAV4SGM8_9ARAC</name>
<keyword evidence="2" id="KW-1185">Reference proteome</keyword>
<dbReference type="EMBL" id="BPLQ01007705">
    <property type="protein sequence ID" value="GIY31647.1"/>
    <property type="molecule type" value="Genomic_DNA"/>
</dbReference>
<accession>A0AAV4SGM8</accession>
<dbReference type="Proteomes" id="UP001054837">
    <property type="component" value="Unassembled WGS sequence"/>
</dbReference>
<evidence type="ECO:0000313" key="2">
    <source>
        <dbReference type="Proteomes" id="UP001054837"/>
    </source>
</evidence>
<proteinExistence type="predicted"/>
<sequence length="143" mass="15505">MCAPLQFPDRTDTINQMLYYLNPLLVCYASLPEVIGGSGGLHVTKVKTLPKTLPPPKKSPRNLEVNIALVEESIQIGPTSNKPQETTRMHTLCCGLIIAIGQRGNKPPAEVIFLVPIKRNFTPTVAAALLGLGLIIQRKGPLD</sequence>
<evidence type="ECO:0000313" key="1">
    <source>
        <dbReference type="EMBL" id="GIY31647.1"/>
    </source>
</evidence>
<organism evidence="1 2">
    <name type="scientific">Caerostris darwini</name>
    <dbReference type="NCBI Taxonomy" id="1538125"/>
    <lineage>
        <taxon>Eukaryota</taxon>
        <taxon>Metazoa</taxon>
        <taxon>Ecdysozoa</taxon>
        <taxon>Arthropoda</taxon>
        <taxon>Chelicerata</taxon>
        <taxon>Arachnida</taxon>
        <taxon>Araneae</taxon>
        <taxon>Araneomorphae</taxon>
        <taxon>Entelegynae</taxon>
        <taxon>Araneoidea</taxon>
        <taxon>Araneidae</taxon>
        <taxon>Caerostris</taxon>
    </lineage>
</organism>
<gene>
    <name evidence="1" type="ORF">CDAR_436651</name>
</gene>
<protein>
    <submittedName>
        <fullName evidence="1">Uncharacterized protein</fullName>
    </submittedName>
</protein>